<evidence type="ECO:0000313" key="10">
    <source>
        <dbReference type="Proteomes" id="UP000192813"/>
    </source>
</evidence>
<dbReference type="PRINTS" id="PR00145">
    <property type="entry name" value="ARGSUCLYASE"/>
</dbReference>
<dbReference type="AlphaFoldDB" id="A0A2J9PMQ1"/>
<feature type="domain" description="Fumarate lyase N-terminal" evidence="7">
    <location>
        <begin position="11"/>
        <end position="302"/>
    </location>
</feature>
<sequence length="458" mass="51396">MAIWSNKFHEEMSQDAYQFNQSIQVDYRLLDADLRGSKAHAAMLGHQGILSLEESDSLVKELEQMRQDYADGTLVVDFTTEDVHSFIEAELTDRLGTIGKKVHTGRSRNDQVATAMRIYVLDELQDFIEKTQVAIEAILTKAEGHLDTIMPGYTHLQRAQPITYAHYLLAYAQMFSRDLSRFADLSDRVANDMPLGAGALATSTYPIDPFYTTEQVAGFTAPYVNSIDAVSNNDYAIEFLSDLAMMSMHMSRYAEETIMWSSQEFRFISLKDSFSTGSSIMPQKKNADIHELMRGKTGRVYGNLMSVLTIMKGLPLAYNKDLQEIKEQLFDGIDHVKAMLSLLPGMLEATIVNKEVMYAACGTGFLNATDCADYLTNKGMAFRDAYQVSGDLVGYCTENRKSLEELTLDEYQKYSELFDADIYDAIDLKNCVYRRNVAGGPAPEAVTAAILRVRANIY</sequence>
<dbReference type="InterPro" id="IPR000362">
    <property type="entry name" value="Fumarate_lyase_fam"/>
</dbReference>
<dbReference type="Gene3D" id="1.20.200.10">
    <property type="entry name" value="Fumarase/aspartase (Central domain)"/>
    <property type="match status" value="1"/>
</dbReference>
<dbReference type="SUPFAM" id="SSF48557">
    <property type="entry name" value="L-aspartase-like"/>
    <property type="match status" value="1"/>
</dbReference>
<comment type="similarity">
    <text evidence="6">Belongs to the lyase 1 family. Argininosuccinate lyase subfamily.</text>
</comment>
<dbReference type="PROSITE" id="PS00163">
    <property type="entry name" value="FUMARATE_LYASES"/>
    <property type="match status" value="1"/>
</dbReference>
<protein>
    <recommendedName>
        <fullName evidence="2 6">Argininosuccinate lyase</fullName>
        <shortName evidence="6">ASAL</shortName>
        <ecNumber evidence="2 6">4.3.2.1</ecNumber>
    </recommendedName>
    <alternativeName>
        <fullName evidence="6">Arginosuccinase</fullName>
    </alternativeName>
</protein>
<dbReference type="HAMAP" id="MF_00006">
    <property type="entry name" value="Arg_succ_lyase"/>
    <property type="match status" value="1"/>
</dbReference>
<reference evidence="10" key="1">
    <citation type="submission" date="2017-12" db="EMBL/GenBank/DDBJ databases">
        <title>FDA dAtabase for Regulatory Grade micrObial Sequences (FDA-ARGOS): Supporting development and validation of Infectious Disease Dx tests.</title>
        <authorList>
            <person name="Hoffmann M."/>
            <person name="Allard M."/>
            <person name="Evans P."/>
            <person name="Brown E."/>
            <person name="Tallon L."/>
            <person name="Sadzewicz L."/>
            <person name="Sengamalay N."/>
            <person name="Ott S."/>
            <person name="Godinez A."/>
            <person name="Nagaraj S."/>
            <person name="Vavikolanu K."/>
            <person name="Aluvathingal J."/>
            <person name="Nadendla S."/>
            <person name="Sichtig H."/>
        </authorList>
    </citation>
    <scope>NUCLEOTIDE SEQUENCE [LARGE SCALE GENOMIC DNA]</scope>
    <source>
        <strain evidence="10">FDAARGOS_249</strain>
    </source>
</reference>
<dbReference type="FunFam" id="1.20.200.10:FF:000015">
    <property type="entry name" value="argininosuccinate lyase isoform X2"/>
    <property type="match status" value="1"/>
</dbReference>
<feature type="domain" description="Argininosuccinate lyase C-terminal" evidence="8">
    <location>
        <begin position="365"/>
        <end position="432"/>
    </location>
</feature>
<dbReference type="Proteomes" id="UP000192813">
    <property type="component" value="Unassembled WGS sequence"/>
</dbReference>
<dbReference type="InterPro" id="IPR020557">
    <property type="entry name" value="Fumarate_lyase_CS"/>
</dbReference>
<comment type="subcellular location">
    <subcellularLocation>
        <location evidence="6">Cytoplasm</location>
    </subcellularLocation>
</comment>
<dbReference type="InterPro" id="IPR009049">
    <property type="entry name" value="Argininosuccinate_lyase"/>
</dbReference>
<accession>A0A2J9PMQ1</accession>
<evidence type="ECO:0000256" key="5">
    <source>
        <dbReference type="ARBA" id="ARBA00023239"/>
    </source>
</evidence>
<evidence type="ECO:0000256" key="1">
    <source>
        <dbReference type="ARBA" id="ARBA00004941"/>
    </source>
</evidence>
<dbReference type="UniPathway" id="UPA00068">
    <property type="reaction ID" value="UER00114"/>
</dbReference>
<dbReference type="InterPro" id="IPR029419">
    <property type="entry name" value="Arg_succ_lyase_C"/>
</dbReference>
<keyword evidence="3 6" id="KW-0055">Arginine biosynthesis</keyword>
<gene>
    <name evidence="6 9" type="primary">argH</name>
    <name evidence="9" type="ORF">A6J77_005025</name>
</gene>
<dbReference type="GO" id="GO:0005829">
    <property type="term" value="C:cytosol"/>
    <property type="evidence" value="ECO:0007669"/>
    <property type="project" value="TreeGrafter"/>
</dbReference>
<dbReference type="Pfam" id="PF00206">
    <property type="entry name" value="Lyase_1"/>
    <property type="match status" value="1"/>
</dbReference>
<dbReference type="RefSeq" id="WP_083068724.1">
    <property type="nucleotide sequence ID" value="NZ_NBTM02000001.1"/>
</dbReference>
<name>A0A2J9PMQ1_9LACT</name>
<dbReference type="InterPro" id="IPR022761">
    <property type="entry name" value="Fumarate_lyase_N"/>
</dbReference>
<dbReference type="PANTHER" id="PTHR43814:SF1">
    <property type="entry name" value="ARGININOSUCCINATE LYASE"/>
    <property type="match status" value="1"/>
</dbReference>
<evidence type="ECO:0000256" key="4">
    <source>
        <dbReference type="ARBA" id="ARBA00022605"/>
    </source>
</evidence>
<keyword evidence="4 6" id="KW-0028">Amino-acid biosynthesis</keyword>
<comment type="pathway">
    <text evidence="1 6">Amino-acid biosynthesis; L-arginine biosynthesis; L-arginine from L-ornithine and carbamoyl phosphate: step 3/3.</text>
</comment>
<proteinExistence type="inferred from homology"/>
<evidence type="ECO:0000313" key="9">
    <source>
        <dbReference type="EMBL" id="PNL91612.1"/>
    </source>
</evidence>
<keyword evidence="6" id="KW-0963">Cytoplasm</keyword>
<dbReference type="InterPro" id="IPR008948">
    <property type="entry name" value="L-Aspartase-like"/>
</dbReference>
<dbReference type="InterPro" id="IPR024083">
    <property type="entry name" value="Fumarase/histidase_N"/>
</dbReference>
<dbReference type="GO" id="GO:0004056">
    <property type="term" value="F:argininosuccinate lyase activity"/>
    <property type="evidence" value="ECO:0007669"/>
    <property type="project" value="UniProtKB-UniRule"/>
</dbReference>
<evidence type="ECO:0000256" key="2">
    <source>
        <dbReference type="ARBA" id="ARBA00012338"/>
    </source>
</evidence>
<comment type="catalytic activity">
    <reaction evidence="6">
        <text>2-(N(omega)-L-arginino)succinate = fumarate + L-arginine</text>
        <dbReference type="Rhea" id="RHEA:24020"/>
        <dbReference type="ChEBI" id="CHEBI:29806"/>
        <dbReference type="ChEBI" id="CHEBI:32682"/>
        <dbReference type="ChEBI" id="CHEBI:57472"/>
        <dbReference type="EC" id="4.3.2.1"/>
    </reaction>
</comment>
<organism evidence="9 10">
    <name type="scientific">Aerococcus viridans</name>
    <dbReference type="NCBI Taxonomy" id="1377"/>
    <lineage>
        <taxon>Bacteria</taxon>
        <taxon>Bacillati</taxon>
        <taxon>Bacillota</taxon>
        <taxon>Bacilli</taxon>
        <taxon>Lactobacillales</taxon>
        <taxon>Aerococcaceae</taxon>
        <taxon>Aerococcus</taxon>
    </lineage>
</organism>
<keyword evidence="5 6" id="KW-0456">Lyase</keyword>
<dbReference type="PANTHER" id="PTHR43814">
    <property type="entry name" value="ARGININOSUCCINATE LYASE"/>
    <property type="match status" value="1"/>
</dbReference>
<comment type="caution">
    <text evidence="9">The sequence shown here is derived from an EMBL/GenBank/DDBJ whole genome shotgun (WGS) entry which is preliminary data.</text>
</comment>
<dbReference type="GO" id="GO:0042450">
    <property type="term" value="P:L-arginine biosynthetic process via ornithine"/>
    <property type="evidence" value="ECO:0007669"/>
    <property type="project" value="UniProtKB-UniRule"/>
</dbReference>
<evidence type="ECO:0000259" key="7">
    <source>
        <dbReference type="Pfam" id="PF00206"/>
    </source>
</evidence>
<dbReference type="EMBL" id="NBTM02000001">
    <property type="protein sequence ID" value="PNL91612.1"/>
    <property type="molecule type" value="Genomic_DNA"/>
</dbReference>
<dbReference type="CDD" id="cd01359">
    <property type="entry name" value="Argininosuccinate_lyase"/>
    <property type="match status" value="1"/>
</dbReference>
<dbReference type="FunFam" id="1.10.40.30:FF:000001">
    <property type="entry name" value="Argininosuccinate lyase"/>
    <property type="match status" value="1"/>
</dbReference>
<evidence type="ECO:0000256" key="3">
    <source>
        <dbReference type="ARBA" id="ARBA00022571"/>
    </source>
</evidence>
<dbReference type="Pfam" id="PF14698">
    <property type="entry name" value="ASL_C2"/>
    <property type="match status" value="1"/>
</dbReference>
<dbReference type="PRINTS" id="PR00149">
    <property type="entry name" value="FUMRATELYASE"/>
</dbReference>
<dbReference type="EC" id="4.3.2.1" evidence="2 6"/>
<evidence type="ECO:0000256" key="6">
    <source>
        <dbReference type="HAMAP-Rule" id="MF_00006"/>
    </source>
</evidence>
<dbReference type="Gene3D" id="1.10.275.10">
    <property type="entry name" value="Fumarase/aspartase (N-terminal domain)"/>
    <property type="match status" value="1"/>
</dbReference>
<evidence type="ECO:0000259" key="8">
    <source>
        <dbReference type="Pfam" id="PF14698"/>
    </source>
</evidence>
<dbReference type="NCBIfam" id="TIGR00838">
    <property type="entry name" value="argH"/>
    <property type="match status" value="1"/>
</dbReference>
<dbReference type="Gene3D" id="1.10.40.30">
    <property type="entry name" value="Fumarase/aspartase (C-terminal domain)"/>
    <property type="match status" value="1"/>
</dbReference>